<keyword evidence="3 5" id="KW-0067">ATP-binding</keyword>
<name>A0ABV8UQB5_9PROT</name>
<gene>
    <name evidence="5" type="ORF">ACFOW6_14560</name>
</gene>
<dbReference type="RefSeq" id="WP_382423133.1">
    <property type="nucleotide sequence ID" value="NZ_JBHSCW010000008.1"/>
</dbReference>
<dbReference type="SUPFAM" id="SSF52540">
    <property type="entry name" value="P-loop containing nucleoside triphosphate hydrolases"/>
    <property type="match status" value="1"/>
</dbReference>
<dbReference type="PROSITE" id="PS00211">
    <property type="entry name" value="ABC_TRANSPORTER_1"/>
    <property type="match status" value="1"/>
</dbReference>
<evidence type="ECO:0000256" key="3">
    <source>
        <dbReference type="ARBA" id="ARBA00022840"/>
    </source>
</evidence>
<dbReference type="InterPro" id="IPR017871">
    <property type="entry name" value="ABC_transporter-like_CS"/>
</dbReference>
<dbReference type="PANTHER" id="PTHR43023">
    <property type="entry name" value="PROTEIN TRIGALACTOSYLDIACYLGLYCEROL 3, CHLOROPLASTIC"/>
    <property type="match status" value="1"/>
</dbReference>
<keyword evidence="1" id="KW-0813">Transport</keyword>
<evidence type="ECO:0000313" key="6">
    <source>
        <dbReference type="Proteomes" id="UP001595799"/>
    </source>
</evidence>
<dbReference type="SMART" id="SM00382">
    <property type="entry name" value="AAA"/>
    <property type="match status" value="1"/>
</dbReference>
<dbReference type="EMBL" id="JBHSCW010000008">
    <property type="protein sequence ID" value="MFC4352771.1"/>
    <property type="molecule type" value="Genomic_DNA"/>
</dbReference>
<dbReference type="InterPro" id="IPR027417">
    <property type="entry name" value="P-loop_NTPase"/>
</dbReference>
<proteinExistence type="predicted"/>
<dbReference type="PROSITE" id="PS50893">
    <property type="entry name" value="ABC_TRANSPORTER_2"/>
    <property type="match status" value="1"/>
</dbReference>
<protein>
    <submittedName>
        <fullName evidence="5">ABC transporter ATP-binding protein</fullName>
    </submittedName>
</protein>
<dbReference type="InterPro" id="IPR003593">
    <property type="entry name" value="AAA+_ATPase"/>
</dbReference>
<evidence type="ECO:0000256" key="1">
    <source>
        <dbReference type="ARBA" id="ARBA00022448"/>
    </source>
</evidence>
<dbReference type="InterPro" id="IPR003439">
    <property type="entry name" value="ABC_transporter-like_ATP-bd"/>
</dbReference>
<dbReference type="Gene3D" id="3.40.50.300">
    <property type="entry name" value="P-loop containing nucleotide triphosphate hydrolases"/>
    <property type="match status" value="1"/>
</dbReference>
<evidence type="ECO:0000259" key="4">
    <source>
        <dbReference type="PROSITE" id="PS50893"/>
    </source>
</evidence>
<dbReference type="PANTHER" id="PTHR43023:SF3">
    <property type="entry name" value="PROTEIN TRIGALACTOSYLDIACYLGLYCEROL 3, CHLOROPLASTIC"/>
    <property type="match status" value="1"/>
</dbReference>
<feature type="domain" description="ABC transporter" evidence="4">
    <location>
        <begin position="6"/>
        <end position="243"/>
    </location>
</feature>
<evidence type="ECO:0000313" key="5">
    <source>
        <dbReference type="EMBL" id="MFC4352771.1"/>
    </source>
</evidence>
<keyword evidence="6" id="KW-1185">Reference proteome</keyword>
<dbReference type="Proteomes" id="UP001595799">
    <property type="component" value="Unassembled WGS sequence"/>
</dbReference>
<comment type="caution">
    <text evidence="5">The sequence shown here is derived from an EMBL/GenBank/DDBJ whole genome shotgun (WGS) entry which is preliminary data.</text>
</comment>
<reference evidence="6" key="1">
    <citation type="journal article" date="2019" name="Int. J. Syst. Evol. Microbiol.">
        <title>The Global Catalogue of Microorganisms (GCM) 10K type strain sequencing project: providing services to taxonomists for standard genome sequencing and annotation.</title>
        <authorList>
            <consortium name="The Broad Institute Genomics Platform"/>
            <consortium name="The Broad Institute Genome Sequencing Center for Infectious Disease"/>
            <person name="Wu L."/>
            <person name="Ma J."/>
        </authorList>
    </citation>
    <scope>NUCLEOTIDE SEQUENCE [LARGE SCALE GENOMIC DNA]</scope>
    <source>
        <strain evidence="6">CECT 8472</strain>
    </source>
</reference>
<accession>A0ABV8UQB5</accession>
<sequence length="256" mass="28312">MPESLVSLRGLRKTFGEKTVLKQIDLEIAPQRGTVLVGPSSSGKSVLIKCLLGLLEPDGGDVQVEGRSLDDLSRAERERLDDRIGVVFQQNALFDSLPVWENVAFRLLNRGEVSRQEAREVAREKLGLFGLSSQVGERYPAELSGGMQKRVALARAFAMNPDILILDAPTDGLDPIMTRHTNSLIRRIVQEHQVTVFSIMTEMSSALEFYDDLAMLYDGRIIWNGSTEAARQASESHLRQLLEGRSEGPIGMAVHA</sequence>
<evidence type="ECO:0000256" key="2">
    <source>
        <dbReference type="ARBA" id="ARBA00022741"/>
    </source>
</evidence>
<dbReference type="Pfam" id="PF00005">
    <property type="entry name" value="ABC_tran"/>
    <property type="match status" value="1"/>
</dbReference>
<dbReference type="GO" id="GO:0005524">
    <property type="term" value="F:ATP binding"/>
    <property type="evidence" value="ECO:0007669"/>
    <property type="project" value="UniProtKB-KW"/>
</dbReference>
<organism evidence="5 6">
    <name type="scientific">Fodinicurvata halophila</name>
    <dbReference type="NCBI Taxonomy" id="1419723"/>
    <lineage>
        <taxon>Bacteria</taxon>
        <taxon>Pseudomonadati</taxon>
        <taxon>Pseudomonadota</taxon>
        <taxon>Alphaproteobacteria</taxon>
        <taxon>Rhodospirillales</taxon>
        <taxon>Rhodovibrionaceae</taxon>
        <taxon>Fodinicurvata</taxon>
    </lineage>
</organism>
<keyword evidence="2" id="KW-0547">Nucleotide-binding</keyword>